<name>A0AAV7JZ11_9METZ</name>
<sequence length="249" mass="28884">MNITAKLRRRLYIIPVTTFILGTWQIYRLRWKLDLISKMKDRTTREPIPIPSDLKHRCQELLYSHVSLSGNYDHSSELYLFPRPFNADRIALPTYRPNHPGIQVITPFYCNELKARILVNRGWIPKQQKNPNTRQEGQLQGEVTLVGMVRDSSKSFVYSGKNRPEINEWQYVDVNEMSGICGTEPIILDCSYESSIQGGPIGGQTNINIRNKHVEYICVWYGLTVVIGYILFKSRASLPRKQFPLIRNK</sequence>
<dbReference type="Proteomes" id="UP001165289">
    <property type="component" value="Unassembled WGS sequence"/>
</dbReference>
<dbReference type="GO" id="GO:0033617">
    <property type="term" value="P:mitochondrial respiratory chain complex IV assembly"/>
    <property type="evidence" value="ECO:0007669"/>
    <property type="project" value="TreeGrafter"/>
</dbReference>
<keyword evidence="8" id="KW-1185">Reference proteome</keyword>
<evidence type="ECO:0000313" key="7">
    <source>
        <dbReference type="EMBL" id="KAI6653709.1"/>
    </source>
</evidence>
<comment type="function">
    <text evidence="6">Probably involved in the biogenesis of the COX complex.</text>
</comment>
<keyword evidence="6" id="KW-0496">Mitochondrion</keyword>
<proteinExistence type="inferred from homology"/>
<dbReference type="PANTHER" id="PTHR23427">
    <property type="entry name" value="SURFEIT LOCUS PROTEIN"/>
    <property type="match status" value="1"/>
</dbReference>
<dbReference type="CDD" id="cd06662">
    <property type="entry name" value="SURF1"/>
    <property type="match status" value="1"/>
</dbReference>
<evidence type="ECO:0000313" key="8">
    <source>
        <dbReference type="Proteomes" id="UP001165289"/>
    </source>
</evidence>
<dbReference type="PROSITE" id="PS50895">
    <property type="entry name" value="SURF1"/>
    <property type="match status" value="1"/>
</dbReference>
<dbReference type="InterPro" id="IPR045214">
    <property type="entry name" value="Surf1/Surf4"/>
</dbReference>
<keyword evidence="4 6" id="KW-1133">Transmembrane helix</keyword>
<comment type="caution">
    <text evidence="7">The sequence shown here is derived from an EMBL/GenBank/DDBJ whole genome shotgun (WGS) entry which is preliminary data.</text>
</comment>
<accession>A0AAV7JZ11</accession>
<dbReference type="Pfam" id="PF02104">
    <property type="entry name" value="SURF1"/>
    <property type="match status" value="1"/>
</dbReference>
<gene>
    <name evidence="7" type="ORF">LOD99_3213</name>
</gene>
<organism evidence="7 8">
    <name type="scientific">Oopsacas minuta</name>
    <dbReference type="NCBI Taxonomy" id="111878"/>
    <lineage>
        <taxon>Eukaryota</taxon>
        <taxon>Metazoa</taxon>
        <taxon>Porifera</taxon>
        <taxon>Hexactinellida</taxon>
        <taxon>Hexasterophora</taxon>
        <taxon>Lyssacinosida</taxon>
        <taxon>Leucopsacidae</taxon>
        <taxon>Oopsacas</taxon>
    </lineage>
</organism>
<evidence type="ECO:0000256" key="4">
    <source>
        <dbReference type="ARBA" id="ARBA00022989"/>
    </source>
</evidence>
<evidence type="ECO:0000256" key="1">
    <source>
        <dbReference type="ARBA" id="ARBA00004370"/>
    </source>
</evidence>
<evidence type="ECO:0000256" key="2">
    <source>
        <dbReference type="ARBA" id="ARBA00007165"/>
    </source>
</evidence>
<feature type="transmembrane region" description="Helical" evidence="6">
    <location>
        <begin position="12"/>
        <end position="31"/>
    </location>
</feature>
<comment type="subcellular location">
    <subcellularLocation>
        <location evidence="1">Membrane</location>
    </subcellularLocation>
    <subcellularLocation>
        <location evidence="6">Mitochondrion inner membrane</location>
        <topology evidence="6">Multi-pass membrane protein</topology>
    </subcellularLocation>
</comment>
<comment type="similarity">
    <text evidence="2 6">Belongs to the SURF1 family.</text>
</comment>
<protein>
    <recommendedName>
        <fullName evidence="6">SURF1-like protein</fullName>
    </recommendedName>
</protein>
<dbReference type="EMBL" id="JAKMXF010000255">
    <property type="protein sequence ID" value="KAI6653709.1"/>
    <property type="molecule type" value="Genomic_DNA"/>
</dbReference>
<keyword evidence="3 6" id="KW-0812">Transmembrane</keyword>
<dbReference type="GO" id="GO:0005743">
    <property type="term" value="C:mitochondrial inner membrane"/>
    <property type="evidence" value="ECO:0007669"/>
    <property type="project" value="UniProtKB-SubCell"/>
</dbReference>
<keyword evidence="6" id="KW-0999">Mitochondrion inner membrane</keyword>
<dbReference type="AlphaFoldDB" id="A0AAV7JZ11"/>
<reference evidence="7 8" key="1">
    <citation type="journal article" date="2023" name="BMC Biol.">
        <title>The compact genome of the sponge Oopsacas minuta (Hexactinellida) is lacking key metazoan core genes.</title>
        <authorList>
            <person name="Santini S."/>
            <person name="Schenkelaars Q."/>
            <person name="Jourda C."/>
            <person name="Duchesne M."/>
            <person name="Belahbib H."/>
            <person name="Rocher C."/>
            <person name="Selva M."/>
            <person name="Riesgo A."/>
            <person name="Vervoort M."/>
            <person name="Leys S.P."/>
            <person name="Kodjabachian L."/>
            <person name="Le Bivic A."/>
            <person name="Borchiellini C."/>
            <person name="Claverie J.M."/>
            <person name="Renard E."/>
        </authorList>
    </citation>
    <scope>NUCLEOTIDE SEQUENCE [LARGE SCALE GENOMIC DNA]</scope>
    <source>
        <strain evidence="7">SPO-2</strain>
    </source>
</reference>
<evidence type="ECO:0000256" key="6">
    <source>
        <dbReference type="RuleBase" id="RU363076"/>
    </source>
</evidence>
<evidence type="ECO:0000256" key="5">
    <source>
        <dbReference type="ARBA" id="ARBA00023136"/>
    </source>
</evidence>
<dbReference type="InterPro" id="IPR002994">
    <property type="entry name" value="Surf1/Shy1"/>
</dbReference>
<feature type="transmembrane region" description="Helical" evidence="6">
    <location>
        <begin position="214"/>
        <end position="232"/>
    </location>
</feature>
<keyword evidence="5 6" id="KW-0472">Membrane</keyword>
<dbReference type="PANTHER" id="PTHR23427:SF2">
    <property type="entry name" value="SURFEIT LOCUS PROTEIN 1"/>
    <property type="match status" value="1"/>
</dbReference>
<evidence type="ECO:0000256" key="3">
    <source>
        <dbReference type="ARBA" id="ARBA00022692"/>
    </source>
</evidence>